<dbReference type="SUPFAM" id="SSF55394">
    <property type="entry name" value="Bactericidal permeability-increasing protein, BPI"/>
    <property type="match status" value="1"/>
</dbReference>
<name>A0AAD4LH98_9AGAM</name>
<feature type="region of interest" description="Disordered" evidence="1">
    <location>
        <begin position="273"/>
        <end position="294"/>
    </location>
</feature>
<gene>
    <name evidence="4" type="ORF">EDB92DRAFT_520703</name>
</gene>
<dbReference type="PANTHER" id="PTHR31138:SF1">
    <property type="entry name" value="PDZ DOMAIN-CONTAINING PROTEIN"/>
    <property type="match status" value="1"/>
</dbReference>
<comment type="caution">
    <text evidence="4">The sequence shown here is derived from an EMBL/GenBank/DDBJ whole genome shotgun (WGS) entry which is preliminary data.</text>
</comment>
<dbReference type="Gene3D" id="3.15.10.10">
    <property type="entry name" value="Bactericidal permeability-increasing protein, domain 1"/>
    <property type="match status" value="1"/>
</dbReference>
<dbReference type="InterPro" id="IPR045967">
    <property type="entry name" value="HAM1-like_N"/>
</dbReference>
<feature type="domain" description="HAM1-like N-terminal" evidence="3">
    <location>
        <begin position="15"/>
        <end position="657"/>
    </location>
</feature>
<sequence>MSLPNATRDTTEHPSKYAVPAPVDRREQAADVDRKLRFYGAIEAFRQGRYPSNEQIDAALKYVLDHSLVDQDRLSSDGHKLIQDGRDIIETARLIVREKNADEIFQSFMWNINHEELSSITKHPSEVLPAEKSKVKDDAHQAALHLRTLGNLVVTNREVRKILADFSVIGREILARTASQVADHVRPTHEALADVDRPVDRASPDDQFESAGGKKVGPDETPVAELNVPATDGAARLHPHGGVEVVHEEQVLDASQAVDKTQGRAREVADEATAIADEASHPSTDTEAQKSGLKSRLQKLKNGLSDRVPQEHKTTAREKIEHGRRVLEEDYFPEDRRDQFIYRGKKVVLECQKHHDYQESIRWLLASIEEYSSHGKHIARESGSTVAQDNVLHTATAQIRTLLERIANGKSMDIIIDAINALIDNARTDEEFRRWFQSVGAYSRKVLLEPGYVLEPKCNSEGREVRDSGRRFYDEKYKSQFDHLFDSIGTWFSAMGEDPLNKRFGDDWARLTHDLLFDREGGLKFKPDLWMDIRKVILPAIVDRVGHVPIPRIEYTDDSLDLVVENLTLQGRNLLPNLIEFDASNSMRFSPYNTNSDSSRHEFKLTFKQIQADMRDVAFYYRKKTGIPKIADSGLADVLLGGGGLTVTVELASADKDKSSIFKVRDVRVKVHSLKFSIHGSKRDILYKTLRPLATVLIKRQIQKAVADAIKTGMEYVDGQLVSVRDRVDEARASSDSSRTDVLRAAFQRKKEDADEPASVKTAERRKSQFKVVAKRDSAILPQLGHPSGWATKVQERTEAAEKGENWHSDAFAIV</sequence>
<proteinExistence type="predicted"/>
<evidence type="ECO:0000259" key="2">
    <source>
        <dbReference type="Pfam" id="PF14613"/>
    </source>
</evidence>
<dbReference type="GO" id="GO:0008289">
    <property type="term" value="F:lipid binding"/>
    <property type="evidence" value="ECO:0007669"/>
    <property type="project" value="InterPro"/>
</dbReference>
<dbReference type="InterPro" id="IPR027842">
    <property type="entry name" value="HAM1-like_C"/>
</dbReference>
<accession>A0AAD4LH98</accession>
<dbReference type="Pfam" id="PF14613">
    <property type="entry name" value="HAM1_C"/>
    <property type="match status" value="1"/>
</dbReference>
<feature type="compositionally biased region" description="Basic and acidic residues" evidence="1">
    <location>
        <begin position="189"/>
        <end position="204"/>
    </location>
</feature>
<organism evidence="4 5">
    <name type="scientific">Lactarius akahatsu</name>
    <dbReference type="NCBI Taxonomy" id="416441"/>
    <lineage>
        <taxon>Eukaryota</taxon>
        <taxon>Fungi</taxon>
        <taxon>Dikarya</taxon>
        <taxon>Basidiomycota</taxon>
        <taxon>Agaricomycotina</taxon>
        <taxon>Agaricomycetes</taxon>
        <taxon>Russulales</taxon>
        <taxon>Russulaceae</taxon>
        <taxon>Lactarius</taxon>
    </lineage>
</organism>
<dbReference type="AlphaFoldDB" id="A0AAD4LH98"/>
<evidence type="ECO:0000313" key="4">
    <source>
        <dbReference type="EMBL" id="KAH8992986.1"/>
    </source>
</evidence>
<dbReference type="PANTHER" id="PTHR31138">
    <property type="entry name" value="CHROMOSOME 19, WHOLE GENOME SHOTGUN SEQUENCE"/>
    <property type="match status" value="1"/>
</dbReference>
<evidence type="ECO:0000259" key="3">
    <source>
        <dbReference type="Pfam" id="PF19343"/>
    </source>
</evidence>
<reference evidence="4" key="1">
    <citation type="submission" date="2022-01" db="EMBL/GenBank/DDBJ databases">
        <title>Comparative genomics reveals a dynamic genome evolution in the ectomycorrhizal milk-cap (Lactarius) mushrooms.</title>
        <authorList>
            <consortium name="DOE Joint Genome Institute"/>
            <person name="Lebreton A."/>
            <person name="Tang N."/>
            <person name="Kuo A."/>
            <person name="LaButti K."/>
            <person name="Drula E."/>
            <person name="Barry K."/>
            <person name="Clum A."/>
            <person name="Lipzen A."/>
            <person name="Mousain D."/>
            <person name="Ng V."/>
            <person name="Wang R."/>
            <person name="Wang X."/>
            <person name="Dai Y."/>
            <person name="Henrissat B."/>
            <person name="Grigoriev I.V."/>
            <person name="Guerin-Laguette A."/>
            <person name="Yu F."/>
            <person name="Martin F.M."/>
        </authorList>
    </citation>
    <scope>NUCLEOTIDE SEQUENCE</scope>
    <source>
        <strain evidence="4">QP</strain>
    </source>
</reference>
<dbReference type="InterPro" id="IPR017943">
    <property type="entry name" value="Bactericidal_perm-incr_a/b_dom"/>
</dbReference>
<feature type="region of interest" description="Disordered" evidence="1">
    <location>
        <begin position="1"/>
        <end position="28"/>
    </location>
</feature>
<evidence type="ECO:0000256" key="1">
    <source>
        <dbReference type="SAM" id="MobiDB-lite"/>
    </source>
</evidence>
<feature type="region of interest" description="Disordered" evidence="1">
    <location>
        <begin position="189"/>
        <end position="222"/>
    </location>
</feature>
<dbReference type="EMBL" id="JAKELL010000020">
    <property type="protein sequence ID" value="KAH8992986.1"/>
    <property type="molecule type" value="Genomic_DNA"/>
</dbReference>
<feature type="domain" description="HAM1-like C-terminal" evidence="2">
    <location>
        <begin position="669"/>
        <end position="815"/>
    </location>
</feature>
<dbReference type="Proteomes" id="UP001201163">
    <property type="component" value="Unassembled WGS sequence"/>
</dbReference>
<evidence type="ECO:0000313" key="5">
    <source>
        <dbReference type="Proteomes" id="UP001201163"/>
    </source>
</evidence>
<dbReference type="Pfam" id="PF19343">
    <property type="entry name" value="HAM1_N"/>
    <property type="match status" value="1"/>
</dbReference>
<keyword evidence="5" id="KW-1185">Reference proteome</keyword>
<protein>
    <submittedName>
        <fullName evidence="4">Uncharacterized protein</fullName>
    </submittedName>
</protein>